<keyword evidence="3" id="KW-1185">Reference proteome</keyword>
<dbReference type="AlphaFoldDB" id="A0A1I0GWB0"/>
<keyword evidence="1" id="KW-0812">Transmembrane</keyword>
<dbReference type="Proteomes" id="UP000199308">
    <property type="component" value="Unassembled WGS sequence"/>
</dbReference>
<dbReference type="RefSeq" id="WP_093331316.1">
    <property type="nucleotide sequence ID" value="NZ_AP027363.1"/>
</dbReference>
<feature type="transmembrane region" description="Helical" evidence="1">
    <location>
        <begin position="56"/>
        <end position="81"/>
    </location>
</feature>
<gene>
    <name evidence="2" type="ORF">SAMN05660429_02603</name>
</gene>
<protein>
    <submittedName>
        <fullName evidence="2">Uncharacterized protein</fullName>
    </submittedName>
</protein>
<keyword evidence="1" id="KW-1133">Transmembrane helix</keyword>
<feature type="transmembrane region" description="Helical" evidence="1">
    <location>
        <begin position="5"/>
        <end position="22"/>
    </location>
</feature>
<evidence type="ECO:0000313" key="2">
    <source>
        <dbReference type="EMBL" id="SET75536.1"/>
    </source>
</evidence>
<evidence type="ECO:0000256" key="1">
    <source>
        <dbReference type="SAM" id="Phobius"/>
    </source>
</evidence>
<proteinExistence type="predicted"/>
<evidence type="ECO:0000313" key="3">
    <source>
        <dbReference type="Proteomes" id="UP000199308"/>
    </source>
</evidence>
<keyword evidence="1" id="KW-0472">Membrane</keyword>
<name>A0A1I0GWB0_THASX</name>
<accession>A0A1I0GWB0</accession>
<sequence length="224" mass="25359">MFKLFIIRFSAFFLIFVSWHFINEKFLNLGFDPIEVNMQVLSYPWSYFLLDYKVNFLTLSLLLSLGFALNLTALVALLKVFRKVEPNKQTKPSKLLFAKVVLTKHHFLGIAILSGIVAIGSFVSHFYYINKASYIKEQQGLQLVSDARSLNLLKILKSGLDNGEIKAVNAALTEIINDEKSRISAEISNVELNQFQLDLIKNAISDNEFECQRGAEADQLSSAQ</sequence>
<dbReference type="EMBL" id="FOHK01000013">
    <property type="protein sequence ID" value="SET75536.1"/>
    <property type="molecule type" value="Genomic_DNA"/>
</dbReference>
<feature type="transmembrane region" description="Helical" evidence="1">
    <location>
        <begin position="107"/>
        <end position="128"/>
    </location>
</feature>
<organism evidence="2 3">
    <name type="scientific">Thalassotalea agarivorans</name>
    <name type="common">Thalassomonas agarivorans</name>
    <dbReference type="NCBI Taxonomy" id="349064"/>
    <lineage>
        <taxon>Bacteria</taxon>
        <taxon>Pseudomonadati</taxon>
        <taxon>Pseudomonadota</taxon>
        <taxon>Gammaproteobacteria</taxon>
        <taxon>Alteromonadales</taxon>
        <taxon>Colwelliaceae</taxon>
        <taxon>Thalassotalea</taxon>
    </lineage>
</organism>
<reference evidence="2 3" key="1">
    <citation type="submission" date="2016-10" db="EMBL/GenBank/DDBJ databases">
        <authorList>
            <person name="de Groot N.N."/>
        </authorList>
    </citation>
    <scope>NUCLEOTIDE SEQUENCE [LARGE SCALE GENOMIC DNA]</scope>
    <source>
        <strain evidence="2 3">DSM 19706</strain>
    </source>
</reference>